<dbReference type="GeneID" id="77936440"/>
<keyword evidence="1" id="KW-0472">Membrane</keyword>
<organism evidence="2 3">
    <name type="scientific">Arthrobacter phage Qui</name>
    <dbReference type="NCBI Taxonomy" id="2603260"/>
    <lineage>
        <taxon>Viruses</taxon>
        <taxon>Duplodnaviria</taxon>
        <taxon>Heunggongvirae</taxon>
        <taxon>Uroviricota</taxon>
        <taxon>Caudoviricetes</taxon>
        <taxon>Quivirus</taxon>
        <taxon>Quivirus qui</taxon>
    </lineage>
</organism>
<keyword evidence="1" id="KW-0812">Transmembrane</keyword>
<keyword evidence="3" id="KW-1185">Reference proteome</keyword>
<keyword evidence="1" id="KW-1133">Transmembrane helix</keyword>
<name>A0A5B8WPG3_9CAUD</name>
<dbReference type="KEGG" id="vg:77936440"/>
<proteinExistence type="predicted"/>
<protein>
    <submittedName>
        <fullName evidence="2">Membrane protein</fullName>
    </submittedName>
</protein>
<dbReference type="RefSeq" id="YP_010660444.1">
    <property type="nucleotide sequence ID" value="NC_070877.1"/>
</dbReference>
<feature type="transmembrane region" description="Helical" evidence="1">
    <location>
        <begin position="6"/>
        <end position="25"/>
    </location>
</feature>
<evidence type="ECO:0000313" key="2">
    <source>
        <dbReference type="EMBL" id="QED11568.1"/>
    </source>
</evidence>
<accession>A0A5B8WPG3</accession>
<reference evidence="2 3" key="1">
    <citation type="submission" date="2019-07" db="EMBL/GenBank/DDBJ databases">
        <authorList>
            <person name="Abdullah A."/>
            <person name="Lima G.C."/>
            <person name="Cuneo C.K."/>
            <person name="Ennest D.C."/>
            <person name="Fritz K.J."/>
            <person name="Johnson B.T."/>
            <person name="Larson S.M."/>
            <person name="Lemunyete M.N."/>
            <person name="Murray M.B."/>
            <person name="Osmond D.E."/>
            <person name="Patras K.A."/>
            <person name="Ransibrahmanakul S."/>
            <person name="Simpson K.A."/>
            <person name="Thull B.S."/>
            <person name="Wetzel S."/>
            <person name="Bonilla J.A."/>
            <person name="Klyczek K."/>
            <person name="Garlena R.A."/>
            <person name="Russell D.A."/>
            <person name="Pope W.H."/>
            <person name="Jacobs-Sera D."/>
            <person name="Hatfull G.F."/>
        </authorList>
    </citation>
    <scope>NUCLEOTIDE SEQUENCE [LARGE SCALE GENOMIC DNA]</scope>
</reference>
<evidence type="ECO:0000313" key="3">
    <source>
        <dbReference type="Proteomes" id="UP000321915"/>
    </source>
</evidence>
<evidence type="ECO:0000256" key="1">
    <source>
        <dbReference type="SAM" id="Phobius"/>
    </source>
</evidence>
<dbReference type="EMBL" id="MN183282">
    <property type="protein sequence ID" value="QED11568.1"/>
    <property type="molecule type" value="Genomic_DNA"/>
</dbReference>
<sequence length="62" mass="6805">MSEKTRFAVVAIMSATAGAIITAVIDRFALRQDLEFLGIIHADVKRGVDDLKKKIEGETNDD</sequence>
<dbReference type="Proteomes" id="UP000321915">
    <property type="component" value="Segment"/>
</dbReference>
<gene>
    <name evidence="2" type="primary">78</name>
    <name evidence="2" type="ORF">SEA_QUI_78</name>
</gene>